<dbReference type="GO" id="GO:0008757">
    <property type="term" value="F:S-adenosylmethionine-dependent methyltransferase activity"/>
    <property type="evidence" value="ECO:0007669"/>
    <property type="project" value="InterPro"/>
</dbReference>
<comment type="pathway">
    <text evidence="2 8">Cofactor biosynthesis; biotin biosynthesis.</text>
</comment>
<evidence type="ECO:0000256" key="4">
    <source>
        <dbReference type="ARBA" id="ARBA00022603"/>
    </source>
</evidence>
<evidence type="ECO:0000259" key="9">
    <source>
        <dbReference type="Pfam" id="PF08241"/>
    </source>
</evidence>
<accession>A0A1R1I1M6</accession>
<evidence type="ECO:0000313" key="10">
    <source>
        <dbReference type="EMBL" id="OMG52646.1"/>
    </source>
</evidence>
<feature type="domain" description="Methyltransferase type 11" evidence="9">
    <location>
        <begin position="51"/>
        <end position="139"/>
    </location>
</feature>
<dbReference type="CDD" id="cd02440">
    <property type="entry name" value="AdoMet_MTases"/>
    <property type="match status" value="1"/>
</dbReference>
<comment type="catalytic activity">
    <reaction evidence="1 8">
        <text>malonyl-[ACP] + S-adenosyl-L-methionine = malonyl-[ACP] methyl ester + S-adenosyl-L-homocysteine</text>
        <dbReference type="Rhea" id="RHEA:17105"/>
        <dbReference type="Rhea" id="RHEA-COMP:9623"/>
        <dbReference type="Rhea" id="RHEA-COMP:9954"/>
        <dbReference type="ChEBI" id="CHEBI:57856"/>
        <dbReference type="ChEBI" id="CHEBI:59789"/>
        <dbReference type="ChEBI" id="CHEBI:78449"/>
        <dbReference type="ChEBI" id="CHEBI:78845"/>
        <dbReference type="EC" id="2.1.1.197"/>
    </reaction>
</comment>
<reference evidence="10 11" key="1">
    <citation type="submission" date="2016-10" db="EMBL/GenBank/DDBJ databases">
        <title>Alkaliphiles isolated from bioreactors.</title>
        <authorList>
            <person name="Salah Z."/>
            <person name="Rout S.P."/>
            <person name="Humphreys P.N."/>
        </authorList>
    </citation>
    <scope>NUCLEOTIDE SEQUENCE [LARGE SCALE GENOMIC DNA]</scope>
    <source>
        <strain evidence="10 11">ZS02</strain>
    </source>
</reference>
<dbReference type="GO" id="GO:0010340">
    <property type="term" value="F:carboxyl-O-methyltransferase activity"/>
    <property type="evidence" value="ECO:0007669"/>
    <property type="project" value="UniProtKB-UniRule"/>
</dbReference>
<dbReference type="AlphaFoldDB" id="A0A1R1I1M6"/>
<evidence type="ECO:0000256" key="7">
    <source>
        <dbReference type="ARBA" id="ARBA00022756"/>
    </source>
</evidence>
<evidence type="ECO:0000256" key="8">
    <source>
        <dbReference type="HAMAP-Rule" id="MF_00835"/>
    </source>
</evidence>
<dbReference type="UniPathway" id="UPA00078"/>
<name>A0A1R1I1M6_9RHOO</name>
<evidence type="ECO:0000313" key="11">
    <source>
        <dbReference type="Proteomes" id="UP000187526"/>
    </source>
</evidence>
<dbReference type="InterPro" id="IPR029063">
    <property type="entry name" value="SAM-dependent_MTases_sf"/>
</dbReference>
<keyword evidence="6 8" id="KW-0949">S-adenosyl-L-methionine</keyword>
<protein>
    <recommendedName>
        <fullName evidence="3 8">Malonyl-[acyl-carrier protein] O-methyltransferase</fullName>
        <shortName evidence="8">Malonyl-ACP O-methyltransferase</shortName>
        <ecNumber evidence="3 8">2.1.1.197</ecNumber>
    </recommendedName>
    <alternativeName>
        <fullName evidence="8">Biotin synthesis protein BioC</fullName>
    </alternativeName>
</protein>
<organism evidence="10 11">
    <name type="scientific">Azonexus hydrophilus</name>
    <dbReference type="NCBI Taxonomy" id="418702"/>
    <lineage>
        <taxon>Bacteria</taxon>
        <taxon>Pseudomonadati</taxon>
        <taxon>Pseudomonadota</taxon>
        <taxon>Betaproteobacteria</taxon>
        <taxon>Rhodocyclales</taxon>
        <taxon>Azonexaceae</taxon>
        <taxon>Azonexus</taxon>
    </lineage>
</organism>
<comment type="similarity">
    <text evidence="8">Belongs to the methyltransferase superfamily.</text>
</comment>
<evidence type="ECO:0000256" key="3">
    <source>
        <dbReference type="ARBA" id="ARBA00012327"/>
    </source>
</evidence>
<comment type="function">
    <text evidence="8">Converts the free carboxyl group of a malonyl-thioester to its methyl ester by transfer of a methyl group from S-adenosyl-L-methionine (SAM). It allows to synthesize pimeloyl-ACP via the fatty acid synthetic pathway.</text>
</comment>
<dbReference type="Gene3D" id="3.40.50.150">
    <property type="entry name" value="Vaccinia Virus protein VP39"/>
    <property type="match status" value="1"/>
</dbReference>
<dbReference type="Pfam" id="PF08241">
    <property type="entry name" value="Methyltransf_11"/>
    <property type="match status" value="1"/>
</dbReference>
<dbReference type="EMBL" id="MTHD01000005">
    <property type="protein sequence ID" value="OMG52646.1"/>
    <property type="molecule type" value="Genomic_DNA"/>
</dbReference>
<keyword evidence="11" id="KW-1185">Reference proteome</keyword>
<dbReference type="HAMAP" id="MF_00835">
    <property type="entry name" value="BioC"/>
    <property type="match status" value="1"/>
</dbReference>
<gene>
    <name evidence="8" type="primary">bioC</name>
    <name evidence="10" type="ORF">BJN45_14285</name>
</gene>
<dbReference type="Proteomes" id="UP000187526">
    <property type="component" value="Unassembled WGS sequence"/>
</dbReference>
<keyword evidence="4 8" id="KW-0489">Methyltransferase</keyword>
<keyword evidence="5 8" id="KW-0808">Transferase</keyword>
<evidence type="ECO:0000256" key="5">
    <source>
        <dbReference type="ARBA" id="ARBA00022679"/>
    </source>
</evidence>
<evidence type="ECO:0000256" key="2">
    <source>
        <dbReference type="ARBA" id="ARBA00004746"/>
    </source>
</evidence>
<dbReference type="PANTHER" id="PTHR13090">
    <property type="entry name" value="ARGININE-HYDROXYLASE NDUFAF5, MITOCHONDRIAL"/>
    <property type="match status" value="1"/>
</dbReference>
<dbReference type="SUPFAM" id="SSF53335">
    <property type="entry name" value="S-adenosyl-L-methionine-dependent methyltransferases"/>
    <property type="match status" value="1"/>
</dbReference>
<dbReference type="InterPro" id="IPR050602">
    <property type="entry name" value="Malonyl-ACP_OMT"/>
</dbReference>
<dbReference type="InterPro" id="IPR013216">
    <property type="entry name" value="Methyltransf_11"/>
</dbReference>
<proteinExistence type="inferred from homology"/>
<evidence type="ECO:0000256" key="1">
    <source>
        <dbReference type="ARBA" id="ARBA00000852"/>
    </source>
</evidence>
<dbReference type="GO" id="GO:0032259">
    <property type="term" value="P:methylation"/>
    <property type="evidence" value="ECO:0007669"/>
    <property type="project" value="UniProtKB-KW"/>
</dbReference>
<keyword evidence="7 8" id="KW-0093">Biotin biosynthesis</keyword>
<dbReference type="NCBIfam" id="TIGR02072">
    <property type="entry name" value="BioC"/>
    <property type="match status" value="1"/>
</dbReference>
<dbReference type="EC" id="2.1.1.197" evidence="3 8"/>
<dbReference type="GO" id="GO:0102130">
    <property type="term" value="F:malonyl-CoA methyltransferase activity"/>
    <property type="evidence" value="ECO:0007669"/>
    <property type="project" value="UniProtKB-EC"/>
</dbReference>
<evidence type="ECO:0000256" key="6">
    <source>
        <dbReference type="ARBA" id="ARBA00022691"/>
    </source>
</evidence>
<dbReference type="PANTHER" id="PTHR13090:SF1">
    <property type="entry name" value="ARGININE-HYDROXYLASE NDUFAF5, MITOCHONDRIAL"/>
    <property type="match status" value="1"/>
</dbReference>
<dbReference type="GO" id="GO:0009102">
    <property type="term" value="P:biotin biosynthetic process"/>
    <property type="evidence" value="ECO:0007669"/>
    <property type="project" value="UniProtKB-UniRule"/>
</dbReference>
<dbReference type="InterPro" id="IPR011814">
    <property type="entry name" value="BioC"/>
</dbReference>
<dbReference type="STRING" id="418702.BJN45_14285"/>
<comment type="caution">
    <text evidence="10">The sequence shown here is derived from an EMBL/GenBank/DDBJ whole genome shotgun (WGS) entry which is preliminary data.</text>
</comment>
<sequence length="257" mass="27607">MSCMTRPPRARVRQSFERAAATYDAAAGVQRLICDRLAAALPACAPGGRILDAGCGTGYARGLLQQRFPTGEIIALDLSTAMLQRIAAPCRRLAGDLEQLPLTGNCIDLYWSSLAVQWCNLAQALGEARRVLRGDGHLALASLGPATFHELRTAFDGVDAHRHTLSFHSTDEVATLARAAGFSAVNIENHRETAFYPDLRSLLLAVKAVGANQLGAGRRTGLMSRSALARVEAAYENLRQPAGLPLSYDIIHLHAQP</sequence>